<evidence type="ECO:0000256" key="8">
    <source>
        <dbReference type="ARBA" id="ARBA00038436"/>
    </source>
</evidence>
<evidence type="ECO:0000259" key="10">
    <source>
        <dbReference type="Pfam" id="PF04290"/>
    </source>
</evidence>
<evidence type="ECO:0000256" key="4">
    <source>
        <dbReference type="ARBA" id="ARBA00022519"/>
    </source>
</evidence>
<evidence type="ECO:0000256" key="5">
    <source>
        <dbReference type="ARBA" id="ARBA00022692"/>
    </source>
</evidence>
<gene>
    <name evidence="11" type="primary">yiaM</name>
    <name evidence="11" type="ORF">Pla108_17990</name>
</gene>
<name>A0A5C6AE15_9BACT</name>
<keyword evidence="2" id="KW-0813">Transport</keyword>
<comment type="caution">
    <text evidence="11">The sequence shown here is derived from an EMBL/GenBank/DDBJ whole genome shotgun (WGS) entry which is preliminary data.</text>
</comment>
<keyword evidence="7 9" id="KW-0472">Membrane</keyword>
<evidence type="ECO:0000256" key="6">
    <source>
        <dbReference type="ARBA" id="ARBA00022989"/>
    </source>
</evidence>
<dbReference type="Proteomes" id="UP000317421">
    <property type="component" value="Unassembled WGS sequence"/>
</dbReference>
<dbReference type="Pfam" id="PF04290">
    <property type="entry name" value="DctQ"/>
    <property type="match status" value="1"/>
</dbReference>
<dbReference type="GO" id="GO:0005886">
    <property type="term" value="C:plasma membrane"/>
    <property type="evidence" value="ECO:0007669"/>
    <property type="project" value="UniProtKB-SubCell"/>
</dbReference>
<evidence type="ECO:0000256" key="7">
    <source>
        <dbReference type="ARBA" id="ARBA00023136"/>
    </source>
</evidence>
<keyword evidence="3" id="KW-1003">Cell membrane</keyword>
<sequence length="173" mass="18543">MNKPTTPLFRLARVVERMLDAAAGSILAILVLIVAWGVFTRFALGAASWWTEESARLLLVWLTMLGAAAASARGENLGVDYFASRMHPDARRLIGLTVEMTVIAFAASVLVYGGLVLMVETLRSGQTTAAIGLRMGWVYAAVPISGLGMILFGVERIVRLLANVDPNDPEAVA</sequence>
<evidence type="ECO:0000313" key="11">
    <source>
        <dbReference type="EMBL" id="TWT97647.1"/>
    </source>
</evidence>
<dbReference type="PANTHER" id="PTHR35011:SF2">
    <property type="entry name" value="2,3-DIKETO-L-GULONATE TRAP TRANSPORTER SMALL PERMEASE PROTEIN YIAM"/>
    <property type="match status" value="1"/>
</dbReference>
<dbReference type="OrthoDB" id="9815614at2"/>
<feature type="transmembrane region" description="Helical" evidence="9">
    <location>
        <begin position="21"/>
        <end position="43"/>
    </location>
</feature>
<keyword evidence="5 9" id="KW-0812">Transmembrane</keyword>
<feature type="transmembrane region" description="Helical" evidence="9">
    <location>
        <begin position="93"/>
        <end position="115"/>
    </location>
</feature>
<dbReference type="RefSeq" id="WP_146444567.1">
    <property type="nucleotide sequence ID" value="NZ_SJPR01000002.1"/>
</dbReference>
<reference evidence="11 12" key="1">
    <citation type="submission" date="2019-02" db="EMBL/GenBank/DDBJ databases">
        <title>Deep-cultivation of Planctomycetes and their phenomic and genomic characterization uncovers novel biology.</title>
        <authorList>
            <person name="Wiegand S."/>
            <person name="Jogler M."/>
            <person name="Boedeker C."/>
            <person name="Pinto D."/>
            <person name="Vollmers J."/>
            <person name="Rivas-Marin E."/>
            <person name="Kohn T."/>
            <person name="Peeters S.H."/>
            <person name="Heuer A."/>
            <person name="Rast P."/>
            <person name="Oberbeckmann S."/>
            <person name="Bunk B."/>
            <person name="Jeske O."/>
            <person name="Meyerdierks A."/>
            <person name="Storesund J.E."/>
            <person name="Kallscheuer N."/>
            <person name="Luecker S."/>
            <person name="Lage O.M."/>
            <person name="Pohl T."/>
            <person name="Merkel B.J."/>
            <person name="Hornburger P."/>
            <person name="Mueller R.-W."/>
            <person name="Bruemmer F."/>
            <person name="Labrenz M."/>
            <person name="Spormann A.M."/>
            <person name="Op Den Camp H."/>
            <person name="Overmann J."/>
            <person name="Amann R."/>
            <person name="Jetten M.S.M."/>
            <person name="Mascher T."/>
            <person name="Medema M.H."/>
            <person name="Devos D.P."/>
            <person name="Kaster A.-K."/>
            <person name="Ovreas L."/>
            <person name="Rohde M."/>
            <person name="Galperin M.Y."/>
            <person name="Jogler C."/>
        </authorList>
    </citation>
    <scope>NUCLEOTIDE SEQUENCE [LARGE SCALE GENOMIC DNA]</scope>
    <source>
        <strain evidence="11 12">Pla108</strain>
    </source>
</reference>
<keyword evidence="6 9" id="KW-1133">Transmembrane helix</keyword>
<accession>A0A5C6AE15</accession>
<proteinExistence type="inferred from homology"/>
<dbReference type="PANTHER" id="PTHR35011">
    <property type="entry name" value="2,3-DIKETO-L-GULONATE TRAP TRANSPORTER SMALL PERMEASE PROTEIN YIAM"/>
    <property type="match status" value="1"/>
</dbReference>
<evidence type="ECO:0000256" key="2">
    <source>
        <dbReference type="ARBA" id="ARBA00022448"/>
    </source>
</evidence>
<evidence type="ECO:0000256" key="1">
    <source>
        <dbReference type="ARBA" id="ARBA00004429"/>
    </source>
</evidence>
<dbReference type="InterPro" id="IPR007387">
    <property type="entry name" value="TRAP_DctQ"/>
</dbReference>
<protein>
    <submittedName>
        <fullName evidence="11">2,3-diketo-L-gulonate TRAP transporter small permease protein YiaM</fullName>
    </submittedName>
</protein>
<comment type="similarity">
    <text evidence="8">Belongs to the TRAP transporter small permease family.</text>
</comment>
<evidence type="ECO:0000256" key="9">
    <source>
        <dbReference type="SAM" id="Phobius"/>
    </source>
</evidence>
<dbReference type="AlphaFoldDB" id="A0A5C6AE15"/>
<feature type="transmembrane region" description="Helical" evidence="9">
    <location>
        <begin position="55"/>
        <end position="72"/>
    </location>
</feature>
<dbReference type="GO" id="GO:0022857">
    <property type="term" value="F:transmembrane transporter activity"/>
    <property type="evidence" value="ECO:0007669"/>
    <property type="project" value="TreeGrafter"/>
</dbReference>
<dbReference type="InterPro" id="IPR055348">
    <property type="entry name" value="DctQ"/>
</dbReference>
<keyword evidence="12" id="KW-1185">Reference proteome</keyword>
<feature type="transmembrane region" description="Helical" evidence="9">
    <location>
        <begin position="135"/>
        <end position="154"/>
    </location>
</feature>
<feature type="domain" description="Tripartite ATP-independent periplasmic transporters DctQ component" evidence="10">
    <location>
        <begin position="30"/>
        <end position="162"/>
    </location>
</feature>
<dbReference type="GO" id="GO:0015740">
    <property type="term" value="P:C4-dicarboxylate transport"/>
    <property type="evidence" value="ECO:0007669"/>
    <property type="project" value="TreeGrafter"/>
</dbReference>
<dbReference type="EMBL" id="SJPR01000002">
    <property type="protein sequence ID" value="TWT97647.1"/>
    <property type="molecule type" value="Genomic_DNA"/>
</dbReference>
<keyword evidence="4" id="KW-0997">Cell inner membrane</keyword>
<evidence type="ECO:0000313" key="12">
    <source>
        <dbReference type="Proteomes" id="UP000317421"/>
    </source>
</evidence>
<comment type="subcellular location">
    <subcellularLocation>
        <location evidence="1">Cell inner membrane</location>
        <topology evidence="1">Multi-pass membrane protein</topology>
    </subcellularLocation>
</comment>
<organism evidence="11 12">
    <name type="scientific">Botrimarina colliarenosi</name>
    <dbReference type="NCBI Taxonomy" id="2528001"/>
    <lineage>
        <taxon>Bacteria</taxon>
        <taxon>Pseudomonadati</taxon>
        <taxon>Planctomycetota</taxon>
        <taxon>Planctomycetia</taxon>
        <taxon>Pirellulales</taxon>
        <taxon>Lacipirellulaceae</taxon>
        <taxon>Botrimarina</taxon>
    </lineage>
</organism>
<evidence type="ECO:0000256" key="3">
    <source>
        <dbReference type="ARBA" id="ARBA00022475"/>
    </source>
</evidence>